<name>E0PC31_STREI</name>
<evidence type="ECO:0000313" key="2">
    <source>
        <dbReference type="Proteomes" id="UP000004290"/>
    </source>
</evidence>
<dbReference type="AlphaFoldDB" id="E0PC31"/>
<organism evidence="1 2">
    <name type="scientific">Streptococcus equinus ATCC 700338</name>
    <dbReference type="NCBI Taxonomy" id="864569"/>
    <lineage>
        <taxon>Bacteria</taxon>
        <taxon>Bacillati</taxon>
        <taxon>Bacillota</taxon>
        <taxon>Bacilli</taxon>
        <taxon>Lactobacillales</taxon>
        <taxon>Streptococcaceae</taxon>
        <taxon>Streptococcus</taxon>
    </lineage>
</organism>
<proteinExistence type="predicted"/>
<sequence>MKQVNNIKEFQSFLSKKYKKKDLKKLCVQSSSKSFYIVKMILF</sequence>
<keyword evidence="2" id="KW-1185">Reference proteome</keyword>
<reference evidence="1 2" key="1">
    <citation type="submission" date="2010-07" db="EMBL/GenBank/DDBJ databases">
        <authorList>
            <person name="Muzny D."/>
            <person name="Qin X."/>
            <person name="Deng J."/>
            <person name="Jiang H."/>
            <person name="Liu Y."/>
            <person name="Qu J."/>
            <person name="Song X.-Z."/>
            <person name="Zhang L."/>
            <person name="Thornton R."/>
            <person name="Coyle M."/>
            <person name="Francisco L."/>
            <person name="Jackson L."/>
            <person name="Javaid M."/>
            <person name="Korchina V."/>
            <person name="Kovar C."/>
            <person name="Mata R."/>
            <person name="Mathew T."/>
            <person name="Ngo R."/>
            <person name="Nguyen L."/>
            <person name="Nguyen N."/>
            <person name="Okwuonu G."/>
            <person name="Ongeri F."/>
            <person name="Pham C."/>
            <person name="Simmons D."/>
            <person name="Wilczek-Boney K."/>
            <person name="Hale W."/>
            <person name="Jakkamsetti A."/>
            <person name="Pham P."/>
            <person name="Ruth R."/>
            <person name="San Lucas F."/>
            <person name="Warren J."/>
            <person name="Zhang J."/>
            <person name="Zhao Z."/>
            <person name="Zhou C."/>
            <person name="Zhu D."/>
            <person name="Lee S."/>
            <person name="Bess C."/>
            <person name="Blankenburg K."/>
            <person name="Forbes L."/>
            <person name="Fu Q."/>
            <person name="Gubbala S."/>
            <person name="Hirani K."/>
            <person name="Jayaseelan J.C."/>
            <person name="Lara F."/>
            <person name="Munidasa M."/>
            <person name="Palculict T."/>
            <person name="Patil S."/>
            <person name="Pu L.-L."/>
            <person name="Saada N."/>
            <person name="Tang L."/>
            <person name="Weissenberger G."/>
            <person name="Zhu Y."/>
            <person name="Hemphill L."/>
            <person name="Shang Y."/>
            <person name="Youmans B."/>
            <person name="Ayvaz T."/>
            <person name="Ross M."/>
            <person name="Santibanez J."/>
            <person name="Aqrawi P."/>
            <person name="Gross S."/>
            <person name="Joshi V."/>
            <person name="Fowler G."/>
            <person name="Nazareth L."/>
            <person name="Reid J."/>
            <person name="Worley K."/>
            <person name="Petrosino J."/>
            <person name="Highlander S."/>
            <person name="Gibbs R."/>
        </authorList>
    </citation>
    <scope>NUCLEOTIDE SEQUENCE [LARGE SCALE GENOMIC DNA]</scope>
    <source>
        <strain evidence="1 2">ATCC 700338</strain>
    </source>
</reference>
<protein>
    <submittedName>
        <fullName evidence="1">Uncharacterized protein</fullName>
    </submittedName>
</protein>
<dbReference type="EMBL" id="AEEL01000009">
    <property type="protein sequence ID" value="EFM27960.1"/>
    <property type="molecule type" value="Genomic_DNA"/>
</dbReference>
<evidence type="ECO:0000313" key="1">
    <source>
        <dbReference type="EMBL" id="EFM27960.1"/>
    </source>
</evidence>
<dbReference type="Proteomes" id="UP000004290">
    <property type="component" value="Unassembled WGS sequence"/>
</dbReference>
<comment type="caution">
    <text evidence="1">The sequence shown here is derived from an EMBL/GenBank/DDBJ whole genome shotgun (WGS) entry which is preliminary data.</text>
</comment>
<accession>E0PC31</accession>
<gene>
    <name evidence="1" type="ORF">HMPREF9319_0404</name>
</gene>
<dbReference type="HOGENOM" id="CLU_3240161_0_0_9"/>